<feature type="transmembrane region" description="Helical" evidence="5">
    <location>
        <begin position="432"/>
        <end position="451"/>
    </location>
</feature>
<dbReference type="SUPFAM" id="SSF103473">
    <property type="entry name" value="MFS general substrate transporter"/>
    <property type="match status" value="1"/>
</dbReference>
<gene>
    <name evidence="7" type="ORF">SAMN02910418_00457</name>
</gene>
<evidence type="ECO:0000313" key="8">
    <source>
        <dbReference type="Proteomes" id="UP000199288"/>
    </source>
</evidence>
<sequence length="469" mass="48820">MTDIKPHSESDAFLRRLLWLSVTLITVGAFEALALTTVMPRVAEALNGDHLYAIAMGAPLATHVISTTFGGKLVDARGPFLPTIIGCALAASGLVIAGLANHMEVVAIGRAVMGLGTGMLMVSLYAMVGSLVPTAKQPMFFAVFAAAWVVPSMFGPYFAGLIAEKYSWRVVFLAVVPILVLAILAMIPILKPLPRKHESVWKDRGAYRLVLIATGAGGGAALMQVVVARRSILAAVLFLILAAGVFYLLRQLLPAGSLTAHKDQVGAAIATRMWINAPIVATESFLPLMLVKIHGWEVSSAGIILTIGGISWAIGSFVQGKIADPELRHRLPIIGGGLATIGILVAAFSALPFAPPLLTALGWLLAGAGIGLTLPAMSVVALGKTPQHEHGQISASLQIVDGIGAALAVGVVGFFQMVPYIVGNGKLDGNPFVPGLIFMALLAALSTFTATRVPKLTASDNIGSAARAD</sequence>
<dbReference type="GO" id="GO:0022857">
    <property type="term" value="F:transmembrane transporter activity"/>
    <property type="evidence" value="ECO:0007669"/>
    <property type="project" value="InterPro"/>
</dbReference>
<dbReference type="PANTHER" id="PTHR23501:SF154">
    <property type="entry name" value="MULTIDRUG-EFFLUX TRANSPORTER RV1634-RELATED"/>
    <property type="match status" value="1"/>
</dbReference>
<keyword evidence="2 5" id="KW-0812">Transmembrane</keyword>
<evidence type="ECO:0000256" key="5">
    <source>
        <dbReference type="SAM" id="Phobius"/>
    </source>
</evidence>
<accession>A0A1H3WKC0</accession>
<keyword evidence="4 5" id="KW-0472">Membrane</keyword>
<dbReference type="AlphaFoldDB" id="A0A1H3WKC0"/>
<dbReference type="Proteomes" id="UP000199288">
    <property type="component" value="Unassembled WGS sequence"/>
</dbReference>
<feature type="transmembrane region" description="Helical" evidence="5">
    <location>
        <begin position="298"/>
        <end position="319"/>
    </location>
</feature>
<feature type="domain" description="Major facilitator superfamily (MFS) profile" evidence="6">
    <location>
        <begin position="17"/>
        <end position="458"/>
    </location>
</feature>
<dbReference type="Gene3D" id="1.20.1250.20">
    <property type="entry name" value="MFS general substrate transporter like domains"/>
    <property type="match status" value="2"/>
</dbReference>
<protein>
    <submittedName>
        <fullName evidence="7">Major Facilitator Superfamily protein</fullName>
    </submittedName>
</protein>
<dbReference type="Pfam" id="PF07690">
    <property type="entry name" value="MFS_1"/>
    <property type="match status" value="1"/>
</dbReference>
<feature type="transmembrane region" description="Helical" evidence="5">
    <location>
        <begin position="205"/>
        <end position="225"/>
    </location>
</feature>
<dbReference type="InterPro" id="IPR020846">
    <property type="entry name" value="MFS_dom"/>
</dbReference>
<feature type="transmembrane region" description="Helical" evidence="5">
    <location>
        <begin position="170"/>
        <end position="190"/>
    </location>
</feature>
<evidence type="ECO:0000256" key="4">
    <source>
        <dbReference type="ARBA" id="ARBA00023136"/>
    </source>
</evidence>
<name>A0A1H3WKC0_9ACTO</name>
<evidence type="ECO:0000313" key="7">
    <source>
        <dbReference type="EMBL" id="SDZ86782.1"/>
    </source>
</evidence>
<keyword evidence="8" id="KW-1185">Reference proteome</keyword>
<evidence type="ECO:0000259" key="6">
    <source>
        <dbReference type="PROSITE" id="PS50850"/>
    </source>
</evidence>
<evidence type="ECO:0000256" key="3">
    <source>
        <dbReference type="ARBA" id="ARBA00022989"/>
    </source>
</evidence>
<feature type="transmembrane region" description="Helical" evidence="5">
    <location>
        <begin position="80"/>
        <end position="100"/>
    </location>
</feature>
<dbReference type="GO" id="GO:0005886">
    <property type="term" value="C:plasma membrane"/>
    <property type="evidence" value="ECO:0007669"/>
    <property type="project" value="UniProtKB-SubCell"/>
</dbReference>
<feature type="transmembrane region" description="Helical" evidence="5">
    <location>
        <begin position="360"/>
        <end position="383"/>
    </location>
</feature>
<feature type="transmembrane region" description="Helical" evidence="5">
    <location>
        <begin position="112"/>
        <end position="132"/>
    </location>
</feature>
<proteinExistence type="predicted"/>
<dbReference type="PANTHER" id="PTHR23501">
    <property type="entry name" value="MAJOR FACILITATOR SUPERFAMILY"/>
    <property type="match status" value="1"/>
</dbReference>
<keyword evidence="3 5" id="KW-1133">Transmembrane helix</keyword>
<feature type="transmembrane region" description="Helical" evidence="5">
    <location>
        <begin position="395"/>
        <end position="420"/>
    </location>
</feature>
<feature type="transmembrane region" description="Helical" evidence="5">
    <location>
        <begin position="138"/>
        <end position="158"/>
    </location>
</feature>
<dbReference type="InterPro" id="IPR036259">
    <property type="entry name" value="MFS_trans_sf"/>
</dbReference>
<dbReference type="InterPro" id="IPR011701">
    <property type="entry name" value="MFS"/>
</dbReference>
<feature type="transmembrane region" description="Helical" evidence="5">
    <location>
        <begin position="331"/>
        <end position="354"/>
    </location>
</feature>
<dbReference type="PROSITE" id="PS50850">
    <property type="entry name" value="MFS"/>
    <property type="match status" value="1"/>
</dbReference>
<dbReference type="RefSeq" id="WP_176780662.1">
    <property type="nucleotide sequence ID" value="NZ_FNQV01000002.1"/>
</dbReference>
<feature type="transmembrane region" description="Helical" evidence="5">
    <location>
        <begin position="17"/>
        <end position="39"/>
    </location>
</feature>
<feature type="transmembrane region" description="Helical" evidence="5">
    <location>
        <begin position="232"/>
        <end position="249"/>
    </location>
</feature>
<comment type="subcellular location">
    <subcellularLocation>
        <location evidence="1">Cell membrane</location>
        <topology evidence="1">Multi-pass membrane protein</topology>
    </subcellularLocation>
</comment>
<reference evidence="8" key="1">
    <citation type="submission" date="2016-10" db="EMBL/GenBank/DDBJ databases">
        <authorList>
            <person name="Varghese N."/>
            <person name="Submissions S."/>
        </authorList>
    </citation>
    <scope>NUCLEOTIDE SEQUENCE [LARGE SCALE GENOMIC DNA]</scope>
    <source>
        <strain evidence="8">KPR-1</strain>
    </source>
</reference>
<organism evidence="7 8">
    <name type="scientific">Bowdeniella nasicola</name>
    <dbReference type="NCBI Taxonomy" id="208480"/>
    <lineage>
        <taxon>Bacteria</taxon>
        <taxon>Bacillati</taxon>
        <taxon>Actinomycetota</taxon>
        <taxon>Actinomycetes</taxon>
        <taxon>Actinomycetales</taxon>
        <taxon>Actinomycetaceae</taxon>
        <taxon>Bowdeniella</taxon>
    </lineage>
</organism>
<evidence type="ECO:0000256" key="2">
    <source>
        <dbReference type="ARBA" id="ARBA00022692"/>
    </source>
</evidence>
<dbReference type="EMBL" id="FNQV01000002">
    <property type="protein sequence ID" value="SDZ86782.1"/>
    <property type="molecule type" value="Genomic_DNA"/>
</dbReference>
<evidence type="ECO:0000256" key="1">
    <source>
        <dbReference type="ARBA" id="ARBA00004651"/>
    </source>
</evidence>